<dbReference type="InterPro" id="IPR036291">
    <property type="entry name" value="NAD(P)-bd_dom_sf"/>
</dbReference>
<sequence>MKKIAVLGTGYVGLVSGTCFAEIGNQVICCDIDEGKILRLQQGEIPIYEPGLEDMVKKNQQEKRLSFTSDIPKAIQESEIIYLAVGTPMSESGEADLSYVKAAAKTIGQQLNSYKIIVNKSTVPVGTGKLVKSIIKEHVQDSCVDFDVVSNPEFLREGSALEDCMNMERAVIGADNDQAGQIIADLHEPFHTTIFRTDIESAEMIKYAANAFLATKISFINDIANICERVGADVTHVAEGMGMDSRIGSKFLQAGIGYGGSCFPKDTQALVHIAQEVGYDLKLVQSVIQTNEQQKYAVVHKAKEIMGDVNGKTIAVLGLAFKPNTDDIRYAPSLTVIPELIKAGANVKAFDPIAIPATQQEFSMKLSQEQQQNIAYSTDLYGVLEGSDACLILTEWQEVLQLDLEQAKSKLKVPLIIDGRNCFSLEMMLEKGFTYHSIGRPAVDRLRIPV</sequence>
<dbReference type="PIRSF" id="PIRSF500134">
    <property type="entry name" value="UDPglc_DH_bac"/>
    <property type="match status" value="1"/>
</dbReference>
<dbReference type="NCBIfam" id="NF047673">
    <property type="entry name" value="TeichurnBiosyTuaD"/>
    <property type="match status" value="1"/>
</dbReference>
<comment type="catalytic activity">
    <reaction evidence="6 7">
        <text>UDP-alpha-D-glucose + 2 NAD(+) + H2O = UDP-alpha-D-glucuronate + 2 NADH + 3 H(+)</text>
        <dbReference type="Rhea" id="RHEA:23596"/>
        <dbReference type="ChEBI" id="CHEBI:15377"/>
        <dbReference type="ChEBI" id="CHEBI:15378"/>
        <dbReference type="ChEBI" id="CHEBI:57540"/>
        <dbReference type="ChEBI" id="CHEBI:57945"/>
        <dbReference type="ChEBI" id="CHEBI:58052"/>
        <dbReference type="ChEBI" id="CHEBI:58885"/>
        <dbReference type="EC" id="1.1.1.22"/>
    </reaction>
</comment>
<dbReference type="InterPro" id="IPR036220">
    <property type="entry name" value="UDP-Glc/GDP-Man_DH_C_sf"/>
</dbReference>
<accession>A0ABT9VZR7</accession>
<evidence type="ECO:0000313" key="9">
    <source>
        <dbReference type="EMBL" id="MDQ0166369.1"/>
    </source>
</evidence>
<evidence type="ECO:0000256" key="1">
    <source>
        <dbReference type="ARBA" id="ARBA00004701"/>
    </source>
</evidence>
<reference evidence="9 10" key="1">
    <citation type="submission" date="2023-07" db="EMBL/GenBank/DDBJ databases">
        <title>Genomic Encyclopedia of Type Strains, Phase IV (KMG-IV): sequencing the most valuable type-strain genomes for metagenomic binning, comparative biology and taxonomic classification.</title>
        <authorList>
            <person name="Goeker M."/>
        </authorList>
    </citation>
    <scope>NUCLEOTIDE SEQUENCE [LARGE SCALE GENOMIC DNA]</scope>
    <source>
        <strain evidence="9 10">DSM 12751</strain>
    </source>
</reference>
<dbReference type="SUPFAM" id="SSF51735">
    <property type="entry name" value="NAD(P)-binding Rossmann-fold domains"/>
    <property type="match status" value="1"/>
</dbReference>
<dbReference type="Pfam" id="PF03721">
    <property type="entry name" value="UDPG_MGDP_dh_N"/>
    <property type="match status" value="1"/>
</dbReference>
<evidence type="ECO:0000256" key="2">
    <source>
        <dbReference type="ARBA" id="ARBA00006601"/>
    </source>
</evidence>
<organism evidence="9 10">
    <name type="scientific">Caldalkalibacillus horti</name>
    <dbReference type="NCBI Taxonomy" id="77523"/>
    <lineage>
        <taxon>Bacteria</taxon>
        <taxon>Bacillati</taxon>
        <taxon>Bacillota</taxon>
        <taxon>Bacilli</taxon>
        <taxon>Bacillales</taxon>
        <taxon>Bacillaceae</taxon>
        <taxon>Caldalkalibacillus</taxon>
    </lineage>
</organism>
<dbReference type="SMART" id="SM00984">
    <property type="entry name" value="UDPG_MGDP_dh_C"/>
    <property type="match status" value="1"/>
</dbReference>
<dbReference type="SUPFAM" id="SSF52413">
    <property type="entry name" value="UDP-glucose/GDP-mannose dehydrogenase C-terminal domain"/>
    <property type="match status" value="1"/>
</dbReference>
<dbReference type="Pfam" id="PF00984">
    <property type="entry name" value="UDPG_MGDP_dh"/>
    <property type="match status" value="1"/>
</dbReference>
<dbReference type="RefSeq" id="WP_307394515.1">
    <property type="nucleotide sequence ID" value="NZ_BAAADK010000020.1"/>
</dbReference>
<comment type="caution">
    <text evidence="9">The sequence shown here is derived from an EMBL/GenBank/DDBJ whole genome shotgun (WGS) entry which is preliminary data.</text>
</comment>
<evidence type="ECO:0000256" key="3">
    <source>
        <dbReference type="ARBA" id="ARBA00012954"/>
    </source>
</evidence>
<dbReference type="InterPro" id="IPR028357">
    <property type="entry name" value="UDPglc_DH_bac"/>
</dbReference>
<dbReference type="EC" id="1.1.1.22" evidence="3 7"/>
<name>A0ABT9VZR7_9BACI</name>
<evidence type="ECO:0000256" key="5">
    <source>
        <dbReference type="ARBA" id="ARBA00023027"/>
    </source>
</evidence>
<keyword evidence="10" id="KW-1185">Reference proteome</keyword>
<dbReference type="SUPFAM" id="SSF48179">
    <property type="entry name" value="6-phosphogluconate dehydrogenase C-terminal domain-like"/>
    <property type="match status" value="1"/>
</dbReference>
<dbReference type="PANTHER" id="PTHR43750:SF3">
    <property type="entry name" value="UDP-GLUCOSE 6-DEHYDROGENASE TUAD"/>
    <property type="match status" value="1"/>
</dbReference>
<keyword evidence="4 7" id="KW-0560">Oxidoreductase</keyword>
<dbReference type="Proteomes" id="UP001235840">
    <property type="component" value="Unassembled WGS sequence"/>
</dbReference>
<dbReference type="InterPro" id="IPR014027">
    <property type="entry name" value="UDP-Glc/GDP-Man_DH_C"/>
</dbReference>
<dbReference type="Gene3D" id="1.20.5.100">
    <property type="entry name" value="Cytochrome c1, transmembrane anchor, C-terminal"/>
    <property type="match status" value="1"/>
</dbReference>
<evidence type="ECO:0000256" key="6">
    <source>
        <dbReference type="ARBA" id="ARBA00047473"/>
    </source>
</evidence>
<dbReference type="EMBL" id="JAUSTY010000008">
    <property type="protein sequence ID" value="MDQ0166369.1"/>
    <property type="molecule type" value="Genomic_DNA"/>
</dbReference>
<dbReference type="Gene3D" id="3.40.50.720">
    <property type="entry name" value="NAD(P)-binding Rossmann-like Domain"/>
    <property type="match status" value="2"/>
</dbReference>
<gene>
    <name evidence="9" type="ORF">J2S11_002273</name>
</gene>
<dbReference type="InterPro" id="IPR017476">
    <property type="entry name" value="UDP-Glc/GDP-Man"/>
</dbReference>
<dbReference type="GO" id="GO:0003979">
    <property type="term" value="F:UDP-glucose 6-dehydrogenase activity"/>
    <property type="evidence" value="ECO:0007669"/>
    <property type="project" value="UniProtKB-EC"/>
</dbReference>
<comment type="pathway">
    <text evidence="1">Nucleotide-sugar biosynthesis; UDP-alpha-D-glucuronate biosynthesis; UDP-alpha-D-glucuronate from UDP-alpha-D-glucose: step 1/1.</text>
</comment>
<evidence type="ECO:0000259" key="8">
    <source>
        <dbReference type="SMART" id="SM00984"/>
    </source>
</evidence>
<dbReference type="Pfam" id="PF03720">
    <property type="entry name" value="UDPG_MGDP_dh_C"/>
    <property type="match status" value="1"/>
</dbReference>
<comment type="similarity">
    <text evidence="2 7">Belongs to the UDP-glucose/GDP-mannose dehydrogenase family.</text>
</comment>
<evidence type="ECO:0000256" key="4">
    <source>
        <dbReference type="ARBA" id="ARBA00023002"/>
    </source>
</evidence>
<dbReference type="InterPro" id="IPR014026">
    <property type="entry name" value="UDP-Glc/GDP-Man_DH_dimer"/>
</dbReference>
<dbReference type="InterPro" id="IPR001732">
    <property type="entry name" value="UDP-Glc/GDP-Man_DH_N"/>
</dbReference>
<dbReference type="PANTHER" id="PTHR43750">
    <property type="entry name" value="UDP-GLUCOSE 6-DEHYDROGENASE TUAD"/>
    <property type="match status" value="1"/>
</dbReference>
<dbReference type="InterPro" id="IPR008927">
    <property type="entry name" value="6-PGluconate_DH-like_C_sf"/>
</dbReference>
<keyword evidence="5 7" id="KW-0520">NAD</keyword>
<proteinExistence type="inferred from homology"/>
<dbReference type="PIRSF" id="PIRSF000124">
    <property type="entry name" value="UDPglc_GDPman_dh"/>
    <property type="match status" value="1"/>
</dbReference>
<evidence type="ECO:0000256" key="7">
    <source>
        <dbReference type="PIRNR" id="PIRNR000124"/>
    </source>
</evidence>
<evidence type="ECO:0000313" key="10">
    <source>
        <dbReference type="Proteomes" id="UP001235840"/>
    </source>
</evidence>
<feature type="domain" description="UDP-glucose/GDP-mannose dehydrogenase C-terminal" evidence="8">
    <location>
        <begin position="315"/>
        <end position="425"/>
    </location>
</feature>
<dbReference type="NCBIfam" id="TIGR03026">
    <property type="entry name" value="NDP-sugDHase"/>
    <property type="match status" value="1"/>
</dbReference>
<protein>
    <recommendedName>
        <fullName evidence="3 7">UDP-glucose 6-dehydrogenase</fullName>
        <ecNumber evidence="3 7">1.1.1.22</ecNumber>
    </recommendedName>
</protein>